<keyword evidence="2" id="KW-1185">Reference proteome</keyword>
<reference evidence="1" key="1">
    <citation type="submission" date="2021-06" db="EMBL/GenBank/DDBJ databases">
        <authorList>
            <person name="Kallberg Y."/>
            <person name="Tangrot J."/>
            <person name="Rosling A."/>
        </authorList>
    </citation>
    <scope>NUCLEOTIDE SEQUENCE</scope>
    <source>
        <strain evidence="1">MA453B</strain>
    </source>
</reference>
<evidence type="ECO:0000313" key="2">
    <source>
        <dbReference type="Proteomes" id="UP000789405"/>
    </source>
</evidence>
<name>A0A9N9N775_9GLOM</name>
<accession>A0A9N9N775</accession>
<dbReference type="Proteomes" id="UP000789405">
    <property type="component" value="Unassembled WGS sequence"/>
</dbReference>
<dbReference type="OrthoDB" id="2351976at2759"/>
<dbReference type="EMBL" id="CAJVPY010009434">
    <property type="protein sequence ID" value="CAG8708690.1"/>
    <property type="molecule type" value="Genomic_DNA"/>
</dbReference>
<dbReference type="AlphaFoldDB" id="A0A9N9N775"/>
<protein>
    <submittedName>
        <fullName evidence="1">2937_t:CDS:1</fullName>
    </submittedName>
</protein>
<proteinExistence type="predicted"/>
<comment type="caution">
    <text evidence="1">The sequence shown here is derived from an EMBL/GenBank/DDBJ whole genome shotgun (WGS) entry which is preliminary data.</text>
</comment>
<organism evidence="1 2">
    <name type="scientific">Dentiscutata erythropus</name>
    <dbReference type="NCBI Taxonomy" id="1348616"/>
    <lineage>
        <taxon>Eukaryota</taxon>
        <taxon>Fungi</taxon>
        <taxon>Fungi incertae sedis</taxon>
        <taxon>Mucoromycota</taxon>
        <taxon>Glomeromycotina</taxon>
        <taxon>Glomeromycetes</taxon>
        <taxon>Diversisporales</taxon>
        <taxon>Gigasporaceae</taxon>
        <taxon>Dentiscutata</taxon>
    </lineage>
</organism>
<evidence type="ECO:0000313" key="1">
    <source>
        <dbReference type="EMBL" id="CAG8708690.1"/>
    </source>
</evidence>
<sequence>QKWISNPDDYEVESSWGKSNTKHLVKSIIEYIDKNPIYYIYYGHKYQFYVKSEKLCSDVAILYSKALDPETKSHYSEILQQITVLKSFDNLTSTGQNNRAKKVANKNCHPEDESILKSIEFDINNKSFYFDVNEKSN</sequence>
<gene>
    <name evidence="1" type="ORF">DERYTH_LOCUS13439</name>
</gene>
<feature type="non-terminal residue" evidence="1">
    <location>
        <position position="137"/>
    </location>
</feature>